<feature type="compositionally biased region" description="Polar residues" evidence="1">
    <location>
        <begin position="124"/>
        <end position="144"/>
    </location>
</feature>
<reference evidence="2 3" key="1">
    <citation type="submission" date="2020-07" db="EMBL/GenBank/DDBJ databases">
        <title>Sequencing the genomes of 1000 actinobacteria strains.</title>
        <authorList>
            <person name="Klenk H.-P."/>
        </authorList>
    </citation>
    <scope>NUCLEOTIDE SEQUENCE [LARGE SCALE GENOMIC DNA]</scope>
    <source>
        <strain evidence="2 3">DSM 45975</strain>
    </source>
</reference>
<accession>A0A839E506</accession>
<gene>
    <name evidence="2" type="ORF">FHX42_005336</name>
</gene>
<evidence type="ECO:0000313" key="3">
    <source>
        <dbReference type="Proteomes" id="UP000569329"/>
    </source>
</evidence>
<sequence>METANVATLDGARQQQDTAGEPMFKGWMATTDQRVRPAHWHADKQAVPLDEPFTVGGYPMQYPGDTSAPPALWKNCRCTVLVLNSEEAAESNERRDRELPNRTDVHGNPVAADAAPGGDDPMSIPTQPDSTSMSRSERIANSATEHPPAARFTDPQLTGPTKVRVTDDGWVYGHIGAWGTAHAGRPDVSIDRFRDDSLARFHRHPVVADSGERIKTGPLATGGHAATEEPLPTISAVQSHYDDPRFVVADVTAGTDDHGIWISGSVRPGVTPFQVMLLDRYSISGDWRENELLAACSVSVPGFHLDDDHGVVALSASAAHDGQSTLADPTPRAVWAEGGALVACVAAGIIGTTDDAGCAECGTTTASAGDTSPTVDTTALGWEIYRASQHAAAVDHEVTAAARAALAPSLENVIARAELGSDDLDNLTDDDMRAVRRIARLPHRAGKTSSRTTTVAANWVDQEGGLPSYIDRIVKHLKSSMSESHAIATAVNAAKKMCRSGDTNWPGKQDVNAGSRAEACASVREWEAMKRRANAD</sequence>
<dbReference type="Proteomes" id="UP000569329">
    <property type="component" value="Unassembled WGS sequence"/>
</dbReference>
<evidence type="ECO:0008006" key="4">
    <source>
        <dbReference type="Google" id="ProtNLM"/>
    </source>
</evidence>
<dbReference type="EMBL" id="JACGWZ010000016">
    <property type="protein sequence ID" value="MBA8827929.1"/>
    <property type="molecule type" value="Genomic_DNA"/>
</dbReference>
<name>A0A839E506_9PSEU</name>
<protein>
    <recommendedName>
        <fullName evidence="4">Phage head morphogenesis domain-containing protein</fullName>
    </recommendedName>
</protein>
<dbReference type="AlphaFoldDB" id="A0A839E506"/>
<comment type="caution">
    <text evidence="2">The sequence shown here is derived from an EMBL/GenBank/DDBJ whole genome shotgun (WGS) entry which is preliminary data.</text>
</comment>
<feature type="region of interest" description="Disordered" evidence="1">
    <location>
        <begin position="87"/>
        <end position="161"/>
    </location>
</feature>
<evidence type="ECO:0000313" key="2">
    <source>
        <dbReference type="EMBL" id="MBA8827929.1"/>
    </source>
</evidence>
<proteinExistence type="predicted"/>
<feature type="compositionally biased region" description="Low complexity" evidence="1">
    <location>
        <begin position="107"/>
        <end position="121"/>
    </location>
</feature>
<evidence type="ECO:0000256" key="1">
    <source>
        <dbReference type="SAM" id="MobiDB-lite"/>
    </source>
</evidence>
<feature type="compositionally biased region" description="Basic and acidic residues" evidence="1">
    <location>
        <begin position="91"/>
        <end position="105"/>
    </location>
</feature>
<keyword evidence="3" id="KW-1185">Reference proteome</keyword>
<organism evidence="2 3">
    <name type="scientific">Halosaccharopolyspora lacisalsi</name>
    <dbReference type="NCBI Taxonomy" id="1000566"/>
    <lineage>
        <taxon>Bacteria</taxon>
        <taxon>Bacillati</taxon>
        <taxon>Actinomycetota</taxon>
        <taxon>Actinomycetes</taxon>
        <taxon>Pseudonocardiales</taxon>
        <taxon>Pseudonocardiaceae</taxon>
        <taxon>Halosaccharopolyspora</taxon>
    </lineage>
</organism>
<feature type="region of interest" description="Disordered" evidence="1">
    <location>
        <begin position="1"/>
        <end position="20"/>
    </location>
</feature>